<dbReference type="EMBL" id="JAEFCI010007131">
    <property type="protein sequence ID" value="KAG5459257.1"/>
    <property type="molecule type" value="Genomic_DNA"/>
</dbReference>
<evidence type="ECO:0000256" key="1">
    <source>
        <dbReference type="SAM" id="MobiDB-lite"/>
    </source>
</evidence>
<evidence type="ECO:0000313" key="2">
    <source>
        <dbReference type="EMBL" id="KAG5459257.1"/>
    </source>
</evidence>
<feature type="region of interest" description="Disordered" evidence="1">
    <location>
        <begin position="1"/>
        <end position="33"/>
    </location>
</feature>
<dbReference type="OrthoDB" id="10255963at2759"/>
<keyword evidence="3" id="KW-1185">Reference proteome</keyword>
<gene>
    <name evidence="2" type="ORF">BJ554DRAFT_360</name>
</gene>
<accession>A0A8H7ZU90</accession>
<organism evidence="2 3">
    <name type="scientific">Olpidium bornovanus</name>
    <dbReference type="NCBI Taxonomy" id="278681"/>
    <lineage>
        <taxon>Eukaryota</taxon>
        <taxon>Fungi</taxon>
        <taxon>Fungi incertae sedis</taxon>
        <taxon>Olpidiomycota</taxon>
        <taxon>Olpidiomycotina</taxon>
        <taxon>Olpidiomycetes</taxon>
        <taxon>Olpidiales</taxon>
        <taxon>Olpidiaceae</taxon>
        <taxon>Olpidium</taxon>
    </lineage>
</organism>
<reference evidence="2 3" key="1">
    <citation type="journal article" name="Sci. Rep.">
        <title>Genome-scale phylogenetic analyses confirm Olpidium as the closest living zoosporic fungus to the non-flagellated, terrestrial fungi.</title>
        <authorList>
            <person name="Chang Y."/>
            <person name="Rochon D."/>
            <person name="Sekimoto S."/>
            <person name="Wang Y."/>
            <person name="Chovatia M."/>
            <person name="Sandor L."/>
            <person name="Salamov A."/>
            <person name="Grigoriev I.V."/>
            <person name="Stajich J.E."/>
            <person name="Spatafora J.W."/>
        </authorList>
    </citation>
    <scope>NUCLEOTIDE SEQUENCE [LARGE SCALE GENOMIC DNA]</scope>
    <source>
        <strain evidence="2">S191</strain>
    </source>
</reference>
<dbReference type="AlphaFoldDB" id="A0A8H7ZU90"/>
<protein>
    <submittedName>
        <fullName evidence="2">Uncharacterized protein</fullName>
    </submittedName>
</protein>
<evidence type="ECO:0000313" key="3">
    <source>
        <dbReference type="Proteomes" id="UP000673691"/>
    </source>
</evidence>
<proteinExistence type="predicted"/>
<comment type="caution">
    <text evidence="2">The sequence shown here is derived from an EMBL/GenBank/DDBJ whole genome shotgun (WGS) entry which is preliminary data.</text>
</comment>
<dbReference type="Proteomes" id="UP000673691">
    <property type="component" value="Unassembled WGS sequence"/>
</dbReference>
<sequence>MILNRLAPEDAPYVHTDEGAFRRGPGSAVVERN</sequence>
<name>A0A8H7ZU90_9FUNG</name>